<evidence type="ECO:0000313" key="2">
    <source>
        <dbReference type="Proteomes" id="UP001154322"/>
    </source>
</evidence>
<dbReference type="InterPro" id="IPR009467">
    <property type="entry name" value="Glycolipid-bd_prot_put"/>
</dbReference>
<protein>
    <submittedName>
        <fullName evidence="1">Glycolipid-binding domain-containing protein</fullName>
    </submittedName>
</protein>
<gene>
    <name evidence="1" type="ORF">WJ0W_002080</name>
</gene>
<proteinExistence type="predicted"/>
<dbReference type="Pfam" id="PF06475">
    <property type="entry name" value="Glycolipid_bind"/>
    <property type="match status" value="1"/>
</dbReference>
<dbReference type="SUPFAM" id="SSF159275">
    <property type="entry name" value="PA1994-like"/>
    <property type="match status" value="1"/>
</dbReference>
<reference evidence="1" key="1">
    <citation type="submission" date="2022-06" db="EMBL/GenBank/DDBJ databases">
        <authorList>
            <person name="Dietemann V."/>
            <person name="Ory F."/>
            <person name="Dainat B."/>
            <person name="Oberhansli S."/>
        </authorList>
    </citation>
    <scope>NUCLEOTIDE SEQUENCE</scope>
    <source>
        <strain evidence="1">Ena-SAMPLE-TAB-26-04-2022-14:26:32:270-5432</strain>
    </source>
</reference>
<dbReference type="Proteomes" id="UP001154322">
    <property type="component" value="Unassembled WGS sequence"/>
</dbReference>
<accession>A0ABM9FZX2</accession>
<organism evidence="1 2">
    <name type="scientific">Paenibacillus melissococcoides</name>
    <dbReference type="NCBI Taxonomy" id="2912268"/>
    <lineage>
        <taxon>Bacteria</taxon>
        <taxon>Bacillati</taxon>
        <taxon>Bacillota</taxon>
        <taxon>Bacilli</taxon>
        <taxon>Bacillales</taxon>
        <taxon>Paenibacillaceae</taxon>
        <taxon>Paenibacillus</taxon>
    </lineage>
</organism>
<keyword evidence="2" id="KW-1185">Reference proteome</keyword>
<dbReference type="RefSeq" id="WP_249725608.1">
    <property type="nucleotide sequence ID" value="NZ_AP031286.1"/>
</dbReference>
<comment type="caution">
    <text evidence="1">The sequence shown here is derived from an EMBL/GenBank/DDBJ whole genome shotgun (WGS) entry which is preliminary data.</text>
</comment>
<sequence>MEKTIIWKRIQGDGMEYCSHSFGTAARLEGKVICAEPDDRSFVEYTVNCAPDGCTREVYVRYEQPHQTRTLRLQRDDRDHWTVNGEPRAELSGLKDIDIGVTPSTNVLPIRRMKLAVSWIFLS</sequence>
<evidence type="ECO:0000313" key="1">
    <source>
        <dbReference type="EMBL" id="CAH8244849.1"/>
    </source>
</evidence>
<dbReference type="EMBL" id="CALYLO010000002">
    <property type="protein sequence ID" value="CAH8244849.1"/>
    <property type="molecule type" value="Genomic_DNA"/>
</dbReference>
<name>A0ABM9FZX2_9BACL</name>